<dbReference type="InterPro" id="IPR036271">
    <property type="entry name" value="Tet_transcr_reg_TetR-rel_C_sf"/>
</dbReference>
<protein>
    <submittedName>
        <fullName evidence="5">TetR family transcriptional regulator</fullName>
    </submittedName>
    <submittedName>
        <fullName evidence="6">TetR/AcrR family transcriptional regulator</fullName>
    </submittedName>
</protein>
<keyword evidence="2 3" id="KW-0238">DNA-binding</keyword>
<dbReference type="Pfam" id="PF00440">
    <property type="entry name" value="TetR_N"/>
    <property type="match status" value="1"/>
</dbReference>
<evidence type="ECO:0000313" key="6">
    <source>
        <dbReference type="EMBL" id="QOY33965.1"/>
    </source>
</evidence>
<dbReference type="PANTHER" id="PTHR43479:SF11">
    <property type="entry name" value="ACREF_ENVCD OPERON REPRESSOR-RELATED"/>
    <property type="match status" value="1"/>
</dbReference>
<evidence type="ECO:0000259" key="4">
    <source>
        <dbReference type="PROSITE" id="PS50977"/>
    </source>
</evidence>
<evidence type="ECO:0000313" key="5">
    <source>
        <dbReference type="EMBL" id="OIJ23047.1"/>
    </source>
</evidence>
<evidence type="ECO:0000313" key="7">
    <source>
        <dbReference type="Proteomes" id="UP000180175"/>
    </source>
</evidence>
<dbReference type="KEGG" id="aia:AWH56_014550"/>
<dbReference type="SUPFAM" id="SSF48498">
    <property type="entry name" value="Tetracyclin repressor-like, C-terminal domain"/>
    <property type="match status" value="1"/>
</dbReference>
<feature type="domain" description="HTH tetR-type" evidence="4">
    <location>
        <begin position="24"/>
        <end position="84"/>
    </location>
</feature>
<dbReference type="InterPro" id="IPR013570">
    <property type="entry name" value="Tscrpt_reg_YsiA_C"/>
</dbReference>
<evidence type="ECO:0000256" key="1">
    <source>
        <dbReference type="ARBA" id="ARBA00022491"/>
    </source>
</evidence>
<dbReference type="Gene3D" id="1.10.10.60">
    <property type="entry name" value="Homeodomain-like"/>
    <property type="match status" value="1"/>
</dbReference>
<reference evidence="6 7" key="2">
    <citation type="journal article" date="2017" name="Genome Announc.">
        <title>Draft Genome Sequences of Four Alkaliphilic Bacteria Belonging to the Anaerobacillus Genus.</title>
        <authorList>
            <person name="Bassil N.M."/>
            <person name="Lloyd J.R."/>
        </authorList>
    </citation>
    <scope>NUCLEOTIDE SEQUENCE [LARGE SCALE GENOMIC DNA]</scope>
    <source>
        <strain evidence="6 7">NB2006</strain>
    </source>
</reference>
<feature type="DNA-binding region" description="H-T-H motif" evidence="3">
    <location>
        <begin position="47"/>
        <end position="66"/>
    </location>
</feature>
<dbReference type="AlphaFoldDB" id="A0A1S2MGK2"/>
<dbReference type="Proteomes" id="UP000180175">
    <property type="component" value="Chromosome"/>
</dbReference>
<reference evidence="6" key="4">
    <citation type="submission" date="2020-10" db="EMBL/GenBank/DDBJ databases">
        <authorList>
            <person name="Bassil N.M."/>
            <person name="Lloyd J.R."/>
        </authorList>
    </citation>
    <scope>NUCLEOTIDE SEQUENCE</scope>
    <source>
        <strain evidence="6">NB2006</strain>
    </source>
</reference>
<reference evidence="6 7" key="3">
    <citation type="journal article" date="2019" name="Int. J. Syst. Evol. Microbiol.">
        <title>Anaerobacillus isosaccharinicus sp. nov., an alkaliphilic bacterium which degrades isosaccharinic acid.</title>
        <authorList>
            <person name="Bassil N.M."/>
            <person name="Lloyd J.R."/>
        </authorList>
    </citation>
    <scope>NUCLEOTIDE SEQUENCE [LARGE SCALE GENOMIC DNA]</scope>
    <source>
        <strain evidence="6 7">NB2006</strain>
    </source>
</reference>
<dbReference type="PANTHER" id="PTHR43479">
    <property type="entry name" value="ACREF/ENVCD OPERON REPRESSOR-RELATED"/>
    <property type="match status" value="1"/>
</dbReference>
<dbReference type="SUPFAM" id="SSF46689">
    <property type="entry name" value="Homeodomain-like"/>
    <property type="match status" value="1"/>
</dbReference>
<dbReference type="EMBL" id="LQXD01000005">
    <property type="protein sequence ID" value="OIJ23047.1"/>
    <property type="molecule type" value="Genomic_DNA"/>
</dbReference>
<dbReference type="GO" id="GO:0003677">
    <property type="term" value="F:DNA binding"/>
    <property type="evidence" value="ECO:0007669"/>
    <property type="project" value="UniProtKB-UniRule"/>
</dbReference>
<keyword evidence="7" id="KW-1185">Reference proteome</keyword>
<dbReference type="EMBL" id="CP063356">
    <property type="protein sequence ID" value="QOY33965.1"/>
    <property type="molecule type" value="Genomic_DNA"/>
</dbReference>
<dbReference type="PROSITE" id="PS50977">
    <property type="entry name" value="HTH_TETR_2"/>
    <property type="match status" value="1"/>
</dbReference>
<dbReference type="Gene3D" id="1.10.357.10">
    <property type="entry name" value="Tetracycline Repressor, domain 2"/>
    <property type="match status" value="1"/>
</dbReference>
<dbReference type="InterPro" id="IPR001647">
    <property type="entry name" value="HTH_TetR"/>
</dbReference>
<dbReference type="InterPro" id="IPR050624">
    <property type="entry name" value="HTH-type_Tx_Regulator"/>
</dbReference>
<dbReference type="OrthoDB" id="9809994at2"/>
<dbReference type="InterPro" id="IPR009057">
    <property type="entry name" value="Homeodomain-like_sf"/>
</dbReference>
<gene>
    <name evidence="6" type="ORF">AWH56_014550</name>
    <name evidence="5" type="ORF">AWH56_02630</name>
</gene>
<proteinExistence type="predicted"/>
<accession>A0A1S2MGK2</accession>
<sequence>MNESSFSKTRCKRKGKNTLAKRRGQKYEQIIEAAVKVIAQNGYHHSQVSKIAKEAGVADGTIYLYFKNKEDILVSLFQEKMGKFIQKIEDELAGESSIEEKLLVLITMHLQQLQDDYSLAIVTQLELRQSNLELRNRINEVLKGYLKLIDTVILLGIEEGIFSEDIDVRIARQMIFGTIDEVVTNWVMKEHKYNLVLQAKPVHGLLLKALTK</sequence>
<reference evidence="5 7" key="1">
    <citation type="submission" date="2016-10" db="EMBL/GenBank/DDBJ databases">
        <title>Draft genome sequences of four alkaliphilic bacteria belonging to the Anaerobacillus genus.</title>
        <authorList>
            <person name="Bassil N.M."/>
            <person name="Lloyd J.R."/>
        </authorList>
    </citation>
    <scope>NUCLEOTIDE SEQUENCE [LARGE SCALE GENOMIC DNA]</scope>
    <source>
        <strain evidence="5 7">NB2006</strain>
    </source>
</reference>
<organism evidence="5 7">
    <name type="scientific">Anaerobacillus isosaccharinicus</name>
    <dbReference type="NCBI Taxonomy" id="1532552"/>
    <lineage>
        <taxon>Bacteria</taxon>
        <taxon>Bacillati</taxon>
        <taxon>Bacillota</taxon>
        <taxon>Bacilli</taxon>
        <taxon>Bacillales</taxon>
        <taxon>Bacillaceae</taxon>
        <taxon>Anaerobacillus</taxon>
    </lineage>
</organism>
<name>A0A1S2MGK2_9BACI</name>
<evidence type="ECO:0000256" key="2">
    <source>
        <dbReference type="ARBA" id="ARBA00023125"/>
    </source>
</evidence>
<keyword evidence="1" id="KW-0678">Repressor</keyword>
<dbReference type="Pfam" id="PF08359">
    <property type="entry name" value="TetR_C_4"/>
    <property type="match status" value="1"/>
</dbReference>
<evidence type="ECO:0000256" key="3">
    <source>
        <dbReference type="PROSITE-ProRule" id="PRU00335"/>
    </source>
</evidence>
<dbReference type="PRINTS" id="PR00455">
    <property type="entry name" value="HTHTETR"/>
</dbReference>